<dbReference type="RefSeq" id="WP_377578966.1">
    <property type="nucleotide sequence ID" value="NZ_JBHTMP010000107.1"/>
</dbReference>
<feature type="region of interest" description="Disordered" evidence="1">
    <location>
        <begin position="140"/>
        <end position="165"/>
    </location>
</feature>
<accession>A0ABW3YQS4</accession>
<proteinExistence type="predicted"/>
<feature type="compositionally biased region" description="Low complexity" evidence="1">
    <location>
        <begin position="79"/>
        <end position="91"/>
    </location>
</feature>
<feature type="compositionally biased region" description="Basic residues" evidence="1">
    <location>
        <begin position="45"/>
        <end position="54"/>
    </location>
</feature>
<organism evidence="2 3">
    <name type="scientific">Micromonospora sonneratiae</name>
    <dbReference type="NCBI Taxonomy" id="1184706"/>
    <lineage>
        <taxon>Bacteria</taxon>
        <taxon>Bacillati</taxon>
        <taxon>Actinomycetota</taxon>
        <taxon>Actinomycetes</taxon>
        <taxon>Micromonosporales</taxon>
        <taxon>Micromonosporaceae</taxon>
        <taxon>Micromonospora</taxon>
    </lineage>
</organism>
<keyword evidence="3" id="KW-1185">Reference proteome</keyword>
<gene>
    <name evidence="2" type="ORF">ACFQ4H_33245</name>
</gene>
<reference evidence="3" key="1">
    <citation type="journal article" date="2019" name="Int. J. Syst. Evol. Microbiol.">
        <title>The Global Catalogue of Microorganisms (GCM) 10K type strain sequencing project: providing services to taxonomists for standard genome sequencing and annotation.</title>
        <authorList>
            <consortium name="The Broad Institute Genomics Platform"/>
            <consortium name="The Broad Institute Genome Sequencing Center for Infectious Disease"/>
            <person name="Wu L."/>
            <person name="Ma J."/>
        </authorList>
    </citation>
    <scope>NUCLEOTIDE SEQUENCE [LARGE SCALE GENOMIC DNA]</scope>
    <source>
        <strain evidence="3">JCM 31037</strain>
    </source>
</reference>
<comment type="caution">
    <text evidence="2">The sequence shown here is derived from an EMBL/GenBank/DDBJ whole genome shotgun (WGS) entry which is preliminary data.</text>
</comment>
<protein>
    <submittedName>
        <fullName evidence="2">Uncharacterized protein</fullName>
    </submittedName>
</protein>
<feature type="compositionally biased region" description="Acidic residues" evidence="1">
    <location>
        <begin position="60"/>
        <end position="69"/>
    </location>
</feature>
<name>A0ABW3YQS4_9ACTN</name>
<feature type="region of interest" description="Disordered" evidence="1">
    <location>
        <begin position="1"/>
        <end position="97"/>
    </location>
</feature>
<feature type="compositionally biased region" description="Pro residues" evidence="1">
    <location>
        <begin position="156"/>
        <end position="165"/>
    </location>
</feature>
<evidence type="ECO:0000313" key="3">
    <source>
        <dbReference type="Proteomes" id="UP001597260"/>
    </source>
</evidence>
<evidence type="ECO:0000256" key="1">
    <source>
        <dbReference type="SAM" id="MobiDB-lite"/>
    </source>
</evidence>
<sequence>MTSETPEPETTASESSVPAHEAAEIVEAAGPDSETSASETEPAKSKSKAKSRSKAKTESDSEPEPEPEPESGVAEPDAPTTLSITTPPTATKVRLDTPGVTVEIEAHESLETVVTTAMRLFHEAGGWPREIRQSAGFAQVERRDSAPVQPSSMPYAPGPYPVQFP</sequence>
<dbReference type="EMBL" id="JBHTMP010000107">
    <property type="protein sequence ID" value="MFD1325956.1"/>
    <property type="molecule type" value="Genomic_DNA"/>
</dbReference>
<evidence type="ECO:0000313" key="2">
    <source>
        <dbReference type="EMBL" id="MFD1325956.1"/>
    </source>
</evidence>
<dbReference type="Proteomes" id="UP001597260">
    <property type="component" value="Unassembled WGS sequence"/>
</dbReference>
<feature type="compositionally biased region" description="Low complexity" evidence="1">
    <location>
        <begin position="1"/>
        <end position="16"/>
    </location>
</feature>